<feature type="domain" description="Shedu protein SduA C-terminal" evidence="1">
    <location>
        <begin position="2"/>
        <end position="168"/>
    </location>
</feature>
<name>A0ABN2I800_9ACTN</name>
<dbReference type="Pfam" id="PF14082">
    <property type="entry name" value="SduA_C"/>
    <property type="match status" value="1"/>
</dbReference>
<keyword evidence="3" id="KW-1185">Reference proteome</keyword>
<protein>
    <recommendedName>
        <fullName evidence="1">Shedu protein SduA C-terminal domain-containing protein</fullName>
    </recommendedName>
</protein>
<evidence type="ECO:0000259" key="1">
    <source>
        <dbReference type="Pfam" id="PF14082"/>
    </source>
</evidence>
<accession>A0ABN2I800</accession>
<proteinExistence type="predicted"/>
<dbReference type="RefSeq" id="WP_211122273.1">
    <property type="nucleotide sequence ID" value="NZ_BAAALR010000052.1"/>
</dbReference>
<evidence type="ECO:0000313" key="2">
    <source>
        <dbReference type="EMBL" id="GAA1700242.1"/>
    </source>
</evidence>
<reference evidence="2 3" key="1">
    <citation type="journal article" date="2019" name="Int. J. Syst. Evol. Microbiol.">
        <title>The Global Catalogue of Microorganisms (GCM) 10K type strain sequencing project: providing services to taxonomists for standard genome sequencing and annotation.</title>
        <authorList>
            <consortium name="The Broad Institute Genomics Platform"/>
            <consortium name="The Broad Institute Genome Sequencing Center for Infectious Disease"/>
            <person name="Wu L."/>
            <person name="Ma J."/>
        </authorList>
    </citation>
    <scope>NUCLEOTIDE SEQUENCE [LARGE SCALE GENOMIC DNA]</scope>
    <source>
        <strain evidence="2 3">JCM 13244</strain>
    </source>
</reference>
<organism evidence="2 3">
    <name type="scientific">Streptomyces yatensis</name>
    <dbReference type="NCBI Taxonomy" id="155177"/>
    <lineage>
        <taxon>Bacteria</taxon>
        <taxon>Bacillati</taxon>
        <taxon>Actinomycetota</taxon>
        <taxon>Actinomycetes</taxon>
        <taxon>Kitasatosporales</taxon>
        <taxon>Streptomycetaceae</taxon>
        <taxon>Streptomyces</taxon>
        <taxon>Streptomyces violaceusniger group</taxon>
    </lineage>
</organism>
<dbReference type="EMBL" id="BAAALR010000052">
    <property type="protein sequence ID" value="GAA1700242.1"/>
    <property type="molecule type" value="Genomic_DNA"/>
</dbReference>
<comment type="caution">
    <text evidence="2">The sequence shown here is derived from an EMBL/GenBank/DDBJ whole genome shotgun (WGS) entry which is preliminary data.</text>
</comment>
<evidence type="ECO:0000313" key="3">
    <source>
        <dbReference type="Proteomes" id="UP001499947"/>
    </source>
</evidence>
<dbReference type="Proteomes" id="UP001499947">
    <property type="component" value="Unassembled WGS sequence"/>
</dbReference>
<sequence length="254" mass="29411">MQEFLELHPCFLPGATDNIGPGGHHRPSFSSVIRQPPLKGLGPTRLPDFMWVRLDTGAIRPICIEIESPRKAWFNKGSRTPTAKLTQAIDQLTEWKVWFSSPENQLIFAKTYAPSYSHRPVEPQFVLVYGRDAEFRAATSPHDNPDYMRQKRDHMPRDRELYFTYDQLAPEREAGDYAALTYQVDQWVLHSLPPTFSTGQHVMEISKVIRDPSEVVLRTDLMSAERKAYVIERWEYWRSVALSEHTHFIAVGRE</sequence>
<dbReference type="InterPro" id="IPR025359">
    <property type="entry name" value="SduA_C"/>
</dbReference>
<gene>
    <name evidence="2" type="ORF">GCM10009680_46040</name>
</gene>